<keyword evidence="8" id="KW-1185">Reference proteome</keyword>
<dbReference type="AlphaFoldDB" id="A0A2V2LJN8"/>
<dbReference type="InterPro" id="IPR001647">
    <property type="entry name" value="HTH_TetR"/>
</dbReference>
<dbReference type="Pfam" id="PF16925">
    <property type="entry name" value="TetR_C_13"/>
    <property type="match status" value="1"/>
</dbReference>
<dbReference type="EMBL" id="QGKU01000021">
    <property type="protein sequence ID" value="PWR03704.1"/>
    <property type="molecule type" value="Genomic_DNA"/>
</dbReference>
<accession>A0A2V2LJN8</accession>
<dbReference type="SUPFAM" id="SSF46689">
    <property type="entry name" value="Homeodomain-like"/>
    <property type="match status" value="1"/>
</dbReference>
<evidence type="ECO:0000256" key="5">
    <source>
        <dbReference type="SAM" id="MobiDB-lite"/>
    </source>
</evidence>
<evidence type="ECO:0000313" key="7">
    <source>
        <dbReference type="EMBL" id="PWR03704.1"/>
    </source>
</evidence>
<name>A0A2V2LJN8_9RHOB</name>
<dbReference type="InterPro" id="IPR036271">
    <property type="entry name" value="Tet_transcr_reg_TetR-rel_C_sf"/>
</dbReference>
<dbReference type="InterPro" id="IPR009057">
    <property type="entry name" value="Homeodomain-like_sf"/>
</dbReference>
<evidence type="ECO:0000259" key="6">
    <source>
        <dbReference type="PROSITE" id="PS50977"/>
    </source>
</evidence>
<keyword evidence="2 4" id="KW-0238">DNA-binding</keyword>
<feature type="region of interest" description="Disordered" evidence="5">
    <location>
        <begin position="1"/>
        <end position="32"/>
    </location>
</feature>
<dbReference type="Gene3D" id="1.10.10.60">
    <property type="entry name" value="Homeodomain-like"/>
    <property type="match status" value="1"/>
</dbReference>
<reference evidence="7 8" key="1">
    <citation type="submission" date="2018-05" db="EMBL/GenBank/DDBJ databases">
        <title>Rhodobacteraceae gen. nov., sp. nov. isolated from sea water.</title>
        <authorList>
            <person name="Ren Y."/>
        </authorList>
    </citation>
    <scope>NUCLEOTIDE SEQUENCE [LARGE SCALE GENOMIC DNA]</scope>
    <source>
        <strain evidence="7 8">TG-679</strain>
    </source>
</reference>
<organism evidence="7 8">
    <name type="scientific">Meridianimarinicoccus roseus</name>
    <dbReference type="NCBI Taxonomy" id="2072018"/>
    <lineage>
        <taxon>Bacteria</taxon>
        <taxon>Pseudomonadati</taxon>
        <taxon>Pseudomonadota</taxon>
        <taxon>Alphaproteobacteria</taxon>
        <taxon>Rhodobacterales</taxon>
        <taxon>Paracoccaceae</taxon>
        <taxon>Meridianimarinicoccus</taxon>
    </lineage>
</organism>
<dbReference type="RefSeq" id="WP_109810635.1">
    <property type="nucleotide sequence ID" value="NZ_QGKU01000021.1"/>
</dbReference>
<feature type="DNA-binding region" description="H-T-H motif" evidence="4">
    <location>
        <begin position="55"/>
        <end position="74"/>
    </location>
</feature>
<gene>
    <name evidence="7" type="ORF">DKT77_05040</name>
</gene>
<evidence type="ECO:0000256" key="2">
    <source>
        <dbReference type="ARBA" id="ARBA00023125"/>
    </source>
</evidence>
<dbReference type="Gene3D" id="1.10.357.10">
    <property type="entry name" value="Tetracycline Repressor, domain 2"/>
    <property type="match status" value="1"/>
</dbReference>
<evidence type="ECO:0000313" key="8">
    <source>
        <dbReference type="Proteomes" id="UP000245680"/>
    </source>
</evidence>
<dbReference type="PANTHER" id="PTHR47506">
    <property type="entry name" value="TRANSCRIPTIONAL REGULATORY PROTEIN"/>
    <property type="match status" value="1"/>
</dbReference>
<dbReference type="Pfam" id="PF00440">
    <property type="entry name" value="TetR_N"/>
    <property type="match status" value="1"/>
</dbReference>
<evidence type="ECO:0000256" key="1">
    <source>
        <dbReference type="ARBA" id="ARBA00023015"/>
    </source>
</evidence>
<evidence type="ECO:0000256" key="3">
    <source>
        <dbReference type="ARBA" id="ARBA00023163"/>
    </source>
</evidence>
<dbReference type="PROSITE" id="PS50977">
    <property type="entry name" value="HTH_TETR_2"/>
    <property type="match status" value="1"/>
</dbReference>
<dbReference type="GO" id="GO:0003677">
    <property type="term" value="F:DNA binding"/>
    <property type="evidence" value="ECO:0007669"/>
    <property type="project" value="UniProtKB-UniRule"/>
</dbReference>
<dbReference type="Proteomes" id="UP000245680">
    <property type="component" value="Unassembled WGS sequence"/>
</dbReference>
<feature type="domain" description="HTH tetR-type" evidence="6">
    <location>
        <begin position="32"/>
        <end position="92"/>
    </location>
</feature>
<dbReference type="PANTHER" id="PTHR47506:SF10">
    <property type="entry name" value="TRANSCRIPTIONAL REGULATORY PROTEIN"/>
    <property type="match status" value="1"/>
</dbReference>
<dbReference type="InterPro" id="IPR011075">
    <property type="entry name" value="TetR_C"/>
</dbReference>
<keyword evidence="3" id="KW-0804">Transcription</keyword>
<comment type="caution">
    <text evidence="7">The sequence shown here is derived from an EMBL/GenBank/DDBJ whole genome shotgun (WGS) entry which is preliminary data.</text>
</comment>
<dbReference type="SUPFAM" id="SSF48498">
    <property type="entry name" value="Tetracyclin repressor-like, C-terminal domain"/>
    <property type="match status" value="1"/>
</dbReference>
<proteinExistence type="predicted"/>
<dbReference type="OrthoDB" id="9779746at2"/>
<evidence type="ECO:0000256" key="4">
    <source>
        <dbReference type="PROSITE-ProRule" id="PRU00335"/>
    </source>
</evidence>
<protein>
    <submittedName>
        <fullName evidence="7">TetR/AcrR family transcriptional regulator</fullName>
    </submittedName>
</protein>
<keyword evidence="1" id="KW-0805">Transcription regulation</keyword>
<dbReference type="PRINTS" id="PR00455">
    <property type="entry name" value="HTHTETR"/>
</dbReference>
<sequence length="226" mass="24120">MTRSDDPSRAPDVPAGRGGVPSRGGARRRAKPYDRDTALDAALTLFWEKGYHATSLRDLEAALQMKPGSIYAAFTSKEALYLATLDRYFDRGRAALRARIADAPTPLAGLAAYLRGFADSAGEGEGCRACMLVKTLIDVTPDTPAIAARARACLDAMQAEFAAAFARARDAGEIPPGADVARLARRYQADLTALRIEAHRRTAPAALRALAEDMAADMERAGRGQG</sequence>